<dbReference type="SUPFAM" id="SSF52129">
    <property type="entry name" value="Caspase-like"/>
    <property type="match status" value="2"/>
</dbReference>
<feature type="region of interest" description="Disordered" evidence="3">
    <location>
        <begin position="495"/>
        <end position="531"/>
    </location>
</feature>
<dbReference type="InterPro" id="IPR001309">
    <property type="entry name" value="Pept_C14_p20"/>
</dbReference>
<dbReference type="PANTHER" id="PTHR10454">
    <property type="entry name" value="CASPASE"/>
    <property type="match status" value="1"/>
</dbReference>
<dbReference type="PRINTS" id="PR00376">
    <property type="entry name" value="IL1BCENZYME"/>
</dbReference>
<feature type="compositionally biased region" description="Polar residues" evidence="3">
    <location>
        <begin position="500"/>
        <end position="509"/>
    </location>
</feature>
<dbReference type="GO" id="GO:0006915">
    <property type="term" value="P:apoptotic process"/>
    <property type="evidence" value="ECO:0007669"/>
    <property type="project" value="TreeGrafter"/>
</dbReference>
<evidence type="ECO:0000256" key="3">
    <source>
        <dbReference type="SAM" id="MobiDB-lite"/>
    </source>
</evidence>
<sequence length="695" mass="79257">METLRKAIDRKVATYLLKGKKQTSPDLSGNVDKQYKFNHTYRGIAIVISNSYFYPSYLGPRVYARKEIELMTSSFSELGFLVLAFKDLDVQTMMSVLKYVSTLEDIHKESDAFAFSIGTHGEEFFDWKTYMFEHILYGTDTHISTKDVLNIFKDKNCKSLKGKPRLFFLQSWRKNESSTEQSEGFLSFLSNYPPRGKRQQATSKDKPEKKEENGQQSEEVYLHTTLIPCPNHFLITYATAPGTLAFGRVAEGGWMLKAVADCLKQCRRNNGIDMLEILTQSTNSIALYKSTNTSNPKTNNLKSYELNDIPGLVKREVDILLGKQSKTESNDVTDYADKKQTHYEYNFNHPHRGIAVVISNGNFTLSGLGPRDYSEIEIKAMSKVFSMLGYIVLRFQDLTTKQMMDILDSVSMMAELHDRSDSFACAIGSHGSESLMKSTKDSIKTKTYHHVIYGTDTFIKTEDIIKIFADRRCKALKGKPKLFFLQACRSRSDDEHRKYNNTTDVNVSEGNIHPRLGDQPHKDTEETDGTYTENVKDRRQEEIHSTDDVYESDDSLDLVEDYLELTGENQDQQEGLLSKIRHAFGNQIHKRHHVNTLSIPCFNNCCLVYATASGNYALGREKIGGWLFHGLFRFFEGLQMNSQVPIDLMELLTIVNSAISVQMESKTERQETTGLKTAVCVEHRLTKDVVFRVKS</sequence>
<dbReference type="InterPro" id="IPR029030">
    <property type="entry name" value="Caspase-like_dom_sf"/>
</dbReference>
<feature type="compositionally biased region" description="Basic and acidic residues" evidence="3">
    <location>
        <begin position="203"/>
        <end position="213"/>
    </location>
</feature>
<dbReference type="PANTHER" id="PTHR10454:SF199">
    <property type="entry name" value="CASPASE FAMILY P20 DOMAIN-CONTAINING PROTEIN"/>
    <property type="match status" value="1"/>
</dbReference>
<dbReference type="Pfam" id="PF00656">
    <property type="entry name" value="Peptidase_C14"/>
    <property type="match status" value="2"/>
</dbReference>
<dbReference type="EMBL" id="MT103162">
    <property type="protein sequence ID" value="QPP12405.1"/>
    <property type="molecule type" value="mRNA"/>
</dbReference>
<dbReference type="InterPro" id="IPR011600">
    <property type="entry name" value="Pept_C14_caspase"/>
</dbReference>
<dbReference type="GO" id="GO:0005737">
    <property type="term" value="C:cytoplasm"/>
    <property type="evidence" value="ECO:0007669"/>
    <property type="project" value="TreeGrafter"/>
</dbReference>
<dbReference type="InterPro" id="IPR002398">
    <property type="entry name" value="Pept_C14"/>
</dbReference>
<accession>A0A7T1TFR9</accession>
<dbReference type="GO" id="GO:0004197">
    <property type="term" value="F:cysteine-type endopeptidase activity"/>
    <property type="evidence" value="ECO:0007669"/>
    <property type="project" value="InterPro"/>
</dbReference>
<dbReference type="SMART" id="SM00115">
    <property type="entry name" value="CASc"/>
    <property type="match status" value="2"/>
</dbReference>
<evidence type="ECO:0000259" key="5">
    <source>
        <dbReference type="PROSITE" id="PS50208"/>
    </source>
</evidence>
<evidence type="ECO:0000256" key="1">
    <source>
        <dbReference type="ARBA" id="ARBA00010134"/>
    </source>
</evidence>
<evidence type="ECO:0000313" key="6">
    <source>
        <dbReference type="EMBL" id="QPP12405.1"/>
    </source>
</evidence>
<organism evidence="6">
    <name type="scientific">Pinctada imbricata</name>
    <name type="common">Atlantic pearl-oyster</name>
    <name type="synonym">Pinctada martensii</name>
    <dbReference type="NCBI Taxonomy" id="66713"/>
    <lineage>
        <taxon>Eukaryota</taxon>
        <taxon>Metazoa</taxon>
        <taxon>Spiralia</taxon>
        <taxon>Lophotrochozoa</taxon>
        <taxon>Mollusca</taxon>
        <taxon>Bivalvia</taxon>
        <taxon>Autobranchia</taxon>
        <taxon>Pteriomorphia</taxon>
        <taxon>Pterioida</taxon>
        <taxon>Pterioidea</taxon>
        <taxon>Pteriidae</taxon>
        <taxon>Pinctada</taxon>
    </lineage>
</organism>
<feature type="domain" description="Caspase family p20" evidence="5">
    <location>
        <begin position="41"/>
        <end position="176"/>
    </location>
</feature>
<dbReference type="PROSITE" id="PS50208">
    <property type="entry name" value="CASPASE_P20"/>
    <property type="match status" value="2"/>
</dbReference>
<evidence type="ECO:0000256" key="2">
    <source>
        <dbReference type="RuleBase" id="RU003971"/>
    </source>
</evidence>
<dbReference type="InterPro" id="IPR002138">
    <property type="entry name" value="Pept_C14_p10"/>
</dbReference>
<comment type="similarity">
    <text evidence="1 2">Belongs to the peptidase C14A family.</text>
</comment>
<feature type="compositionally biased region" description="Basic and acidic residues" evidence="3">
    <location>
        <begin position="515"/>
        <end position="524"/>
    </location>
</feature>
<feature type="region of interest" description="Disordered" evidence="3">
    <location>
        <begin position="187"/>
        <end position="217"/>
    </location>
</feature>
<dbReference type="GO" id="GO:0043525">
    <property type="term" value="P:positive regulation of neuron apoptotic process"/>
    <property type="evidence" value="ECO:0007669"/>
    <property type="project" value="TreeGrafter"/>
</dbReference>
<dbReference type="InterPro" id="IPR015917">
    <property type="entry name" value="Pept_C14A"/>
</dbReference>
<proteinExistence type="evidence at transcript level"/>
<dbReference type="GO" id="GO:0006508">
    <property type="term" value="P:proteolysis"/>
    <property type="evidence" value="ECO:0007669"/>
    <property type="project" value="InterPro"/>
</dbReference>
<dbReference type="PROSITE" id="PS50207">
    <property type="entry name" value="CASPASE_P10"/>
    <property type="match status" value="1"/>
</dbReference>
<reference evidence="6" key="1">
    <citation type="submission" date="2020-02" db="EMBL/GenBank/DDBJ databases">
        <title>Cloning and expression analysis of caspase 3 gene cDNA from pinctada fucata martensii.</title>
        <authorList>
            <person name="Fang X."/>
            <person name="Lu J."/>
            <person name="Liang H."/>
            <person name="He J."/>
            <person name="Shen C."/>
        </authorList>
    </citation>
    <scope>NUCLEOTIDE SEQUENCE</scope>
</reference>
<protein>
    <submittedName>
        <fullName evidence="6">Caspase 3</fullName>
    </submittedName>
</protein>
<dbReference type="AlphaFoldDB" id="A0A7T1TFR9"/>
<feature type="domain" description="Caspase family p20" evidence="5">
    <location>
        <begin position="351"/>
        <end position="492"/>
    </location>
</feature>
<evidence type="ECO:0000259" key="4">
    <source>
        <dbReference type="PROSITE" id="PS50207"/>
    </source>
</evidence>
<dbReference type="Gene3D" id="3.30.70.1470">
    <property type="entry name" value="Caspase-like"/>
    <property type="match status" value="1"/>
</dbReference>
<feature type="domain" description="Caspase family p10" evidence="4">
    <location>
        <begin position="227"/>
        <end position="265"/>
    </location>
</feature>
<name>A0A7T1TFR9_PINIB</name>
<dbReference type="Gene3D" id="3.40.50.1460">
    <property type="match status" value="2"/>
</dbReference>